<feature type="domain" description="Ty3 transposon capsid-like protein" evidence="2">
    <location>
        <begin position="76"/>
        <end position="222"/>
    </location>
</feature>
<protein>
    <recommendedName>
        <fullName evidence="2">Ty3 transposon capsid-like protein domain-containing protein</fullName>
    </recommendedName>
</protein>
<gene>
    <name evidence="3" type="ORF">O3G_MSEX002533</name>
</gene>
<evidence type="ECO:0000313" key="4">
    <source>
        <dbReference type="Proteomes" id="UP000791440"/>
    </source>
</evidence>
<proteinExistence type="predicted"/>
<evidence type="ECO:0000313" key="3">
    <source>
        <dbReference type="EMBL" id="KAG6442791.1"/>
    </source>
</evidence>
<evidence type="ECO:0000256" key="1">
    <source>
        <dbReference type="SAM" id="MobiDB-lite"/>
    </source>
</evidence>
<dbReference type="AlphaFoldDB" id="A0A922CE14"/>
<dbReference type="Proteomes" id="UP000791440">
    <property type="component" value="Unassembled WGS sequence"/>
</dbReference>
<accession>A0A922CE14</accession>
<dbReference type="InterPro" id="IPR045358">
    <property type="entry name" value="Ty3_capsid"/>
</dbReference>
<organism evidence="3 4">
    <name type="scientific">Manduca sexta</name>
    <name type="common">Tobacco hawkmoth</name>
    <name type="synonym">Tobacco hornworm</name>
    <dbReference type="NCBI Taxonomy" id="7130"/>
    <lineage>
        <taxon>Eukaryota</taxon>
        <taxon>Metazoa</taxon>
        <taxon>Ecdysozoa</taxon>
        <taxon>Arthropoda</taxon>
        <taxon>Hexapoda</taxon>
        <taxon>Insecta</taxon>
        <taxon>Pterygota</taxon>
        <taxon>Neoptera</taxon>
        <taxon>Endopterygota</taxon>
        <taxon>Lepidoptera</taxon>
        <taxon>Glossata</taxon>
        <taxon>Ditrysia</taxon>
        <taxon>Bombycoidea</taxon>
        <taxon>Sphingidae</taxon>
        <taxon>Sphinginae</taxon>
        <taxon>Sphingini</taxon>
        <taxon>Manduca</taxon>
    </lineage>
</organism>
<dbReference type="Pfam" id="PF19259">
    <property type="entry name" value="Ty3_capsid"/>
    <property type="match status" value="1"/>
</dbReference>
<reference evidence="3" key="2">
    <citation type="submission" date="2020-12" db="EMBL/GenBank/DDBJ databases">
        <authorList>
            <person name="Kanost M."/>
        </authorList>
    </citation>
    <scope>NUCLEOTIDE SEQUENCE</scope>
</reference>
<comment type="caution">
    <text evidence="3">The sequence shown here is derived from an EMBL/GenBank/DDBJ whole genome shotgun (WGS) entry which is preliminary data.</text>
</comment>
<feature type="region of interest" description="Disordered" evidence="1">
    <location>
        <begin position="1"/>
        <end position="24"/>
    </location>
</feature>
<dbReference type="EMBL" id="JH668296">
    <property type="protein sequence ID" value="KAG6442791.1"/>
    <property type="molecule type" value="Genomic_DNA"/>
</dbReference>
<keyword evidence="4" id="KW-1185">Reference proteome</keyword>
<reference evidence="3" key="1">
    <citation type="journal article" date="2016" name="Insect Biochem. Mol. Biol.">
        <title>Multifaceted biological insights from a draft genome sequence of the tobacco hornworm moth, Manduca sexta.</title>
        <authorList>
            <person name="Kanost M.R."/>
            <person name="Arrese E.L."/>
            <person name="Cao X."/>
            <person name="Chen Y.R."/>
            <person name="Chellapilla S."/>
            <person name="Goldsmith M.R."/>
            <person name="Grosse-Wilde E."/>
            <person name="Heckel D.G."/>
            <person name="Herndon N."/>
            <person name="Jiang H."/>
            <person name="Papanicolaou A."/>
            <person name="Qu J."/>
            <person name="Soulages J.L."/>
            <person name="Vogel H."/>
            <person name="Walters J."/>
            <person name="Waterhouse R.M."/>
            <person name="Ahn S.J."/>
            <person name="Almeida F.C."/>
            <person name="An C."/>
            <person name="Aqrawi P."/>
            <person name="Bretschneider A."/>
            <person name="Bryant W.B."/>
            <person name="Bucks S."/>
            <person name="Chao H."/>
            <person name="Chevignon G."/>
            <person name="Christen J.M."/>
            <person name="Clarke D.F."/>
            <person name="Dittmer N.T."/>
            <person name="Ferguson L.C.F."/>
            <person name="Garavelou S."/>
            <person name="Gordon K.H.J."/>
            <person name="Gunaratna R.T."/>
            <person name="Han Y."/>
            <person name="Hauser F."/>
            <person name="He Y."/>
            <person name="Heidel-Fischer H."/>
            <person name="Hirsh A."/>
            <person name="Hu Y."/>
            <person name="Jiang H."/>
            <person name="Kalra D."/>
            <person name="Klinner C."/>
            <person name="Konig C."/>
            <person name="Kovar C."/>
            <person name="Kroll A.R."/>
            <person name="Kuwar S.S."/>
            <person name="Lee S.L."/>
            <person name="Lehman R."/>
            <person name="Li K."/>
            <person name="Li Z."/>
            <person name="Liang H."/>
            <person name="Lovelace S."/>
            <person name="Lu Z."/>
            <person name="Mansfield J.H."/>
            <person name="McCulloch K.J."/>
            <person name="Mathew T."/>
            <person name="Morton B."/>
            <person name="Muzny D.M."/>
            <person name="Neunemann D."/>
            <person name="Ongeri F."/>
            <person name="Pauchet Y."/>
            <person name="Pu L.L."/>
            <person name="Pyrousis I."/>
            <person name="Rao X.J."/>
            <person name="Redding A."/>
            <person name="Roesel C."/>
            <person name="Sanchez-Gracia A."/>
            <person name="Schaack S."/>
            <person name="Shukla A."/>
            <person name="Tetreau G."/>
            <person name="Wang Y."/>
            <person name="Xiong G.H."/>
            <person name="Traut W."/>
            <person name="Walsh T.K."/>
            <person name="Worley K.C."/>
            <person name="Wu D."/>
            <person name="Wu W."/>
            <person name="Wu Y.Q."/>
            <person name="Zhang X."/>
            <person name="Zou Z."/>
            <person name="Zucker H."/>
            <person name="Briscoe A.D."/>
            <person name="Burmester T."/>
            <person name="Clem R.J."/>
            <person name="Feyereisen R."/>
            <person name="Grimmelikhuijzen C.J.P."/>
            <person name="Hamodrakas S.J."/>
            <person name="Hansson B.S."/>
            <person name="Huguet E."/>
            <person name="Jermiin L.S."/>
            <person name="Lan Q."/>
            <person name="Lehman H.K."/>
            <person name="Lorenzen M."/>
            <person name="Merzendorfer H."/>
            <person name="Michalopoulos I."/>
            <person name="Morton D.B."/>
            <person name="Muthukrishnan S."/>
            <person name="Oakeshott J.G."/>
            <person name="Palmer W."/>
            <person name="Park Y."/>
            <person name="Passarelli A.L."/>
            <person name="Rozas J."/>
            <person name="Schwartz L.M."/>
            <person name="Smith W."/>
            <person name="Southgate A."/>
            <person name="Vilcinskas A."/>
            <person name="Vogt R."/>
            <person name="Wang P."/>
            <person name="Werren J."/>
            <person name="Yu X.Q."/>
            <person name="Zhou J.J."/>
            <person name="Brown S.J."/>
            <person name="Scherer S.E."/>
            <person name="Richards S."/>
            <person name="Blissard G.W."/>
        </authorList>
    </citation>
    <scope>NUCLEOTIDE SEQUENCE</scope>
</reference>
<sequence length="227" mass="25674">MTRTRRQSRRHSDGSPDASVDAAEQVPVSTVAAMMEPLQRTQSEALERLLDRIIVHPPSSPISITHESKSGNFSSCTARFSGDNHEPVETFIDAITSYRECKNITSENAIRGMSILLTGSAATWWLSAKTEVATWTDVIDRLRSAYGDRRPAYRLYKELFTMQQGPDKTDIFVAKCRALLTKLPAEDITEKAKLDMVYGLLDRRIRKRLPRDDCSTFTELLSKGRKY</sequence>
<evidence type="ECO:0000259" key="2">
    <source>
        <dbReference type="Pfam" id="PF19259"/>
    </source>
</evidence>
<name>A0A922CE14_MANSE</name>